<keyword evidence="2" id="KW-1185">Reference proteome</keyword>
<evidence type="ECO:0008006" key="3">
    <source>
        <dbReference type="Google" id="ProtNLM"/>
    </source>
</evidence>
<dbReference type="EMBL" id="CAJZAH010000002">
    <property type="protein sequence ID" value="CAG9173399.1"/>
    <property type="molecule type" value="Genomic_DNA"/>
</dbReference>
<dbReference type="InterPro" id="IPR011051">
    <property type="entry name" value="RmlC_Cupin_sf"/>
</dbReference>
<protein>
    <recommendedName>
        <fullName evidence="3">Cupin 2 conserved barrel domain-containing protein</fullName>
    </recommendedName>
</protein>
<evidence type="ECO:0000313" key="2">
    <source>
        <dbReference type="Proteomes" id="UP000721236"/>
    </source>
</evidence>
<comment type="caution">
    <text evidence="1">The sequence shown here is derived from an EMBL/GenBank/DDBJ whole genome shotgun (WGS) entry which is preliminary data.</text>
</comment>
<dbReference type="SUPFAM" id="SSF51182">
    <property type="entry name" value="RmlC-like cupins"/>
    <property type="match status" value="1"/>
</dbReference>
<proteinExistence type="predicted"/>
<organism evidence="1 2">
    <name type="scientific">Cupriavidus respiraculi</name>
    <dbReference type="NCBI Taxonomy" id="195930"/>
    <lineage>
        <taxon>Bacteria</taxon>
        <taxon>Pseudomonadati</taxon>
        <taxon>Pseudomonadota</taxon>
        <taxon>Betaproteobacteria</taxon>
        <taxon>Burkholderiales</taxon>
        <taxon>Burkholderiaceae</taxon>
        <taxon>Cupriavidus</taxon>
    </lineage>
</organism>
<dbReference type="Proteomes" id="UP000721236">
    <property type="component" value="Unassembled WGS sequence"/>
</dbReference>
<evidence type="ECO:0000313" key="1">
    <source>
        <dbReference type="EMBL" id="CAG9173399.1"/>
    </source>
</evidence>
<name>A0ABN7YKL9_9BURK</name>
<accession>A0ABN7YKL9</accession>
<reference evidence="1 2" key="1">
    <citation type="submission" date="2021-08" db="EMBL/GenBank/DDBJ databases">
        <authorList>
            <person name="Peeters C."/>
        </authorList>
    </citation>
    <scope>NUCLEOTIDE SEQUENCE [LARGE SCALE GENOMIC DNA]</scope>
    <source>
        <strain evidence="1 2">LMG 21510</strain>
    </source>
</reference>
<sequence length="321" mass="34689">MKPQGRSDKREICFYFSNMETHDVMQIFTRIEVPVHPSGSSGETLARIEPNVARIGARFTQDSGEPPEEQLDIGIRHRLVPASAGLGSTGDYIHLKAGETQPLIVAGHAQWWTCLRGLLEIVQEGEPPSRIGQGYTFAARRGERFGVTAVEETVLVRMTLVEGAPNAAAGARQGPAQKEGIERGAPAGAAFAKLAPGDDAWPARLRAHGMRWAVCCTGAARLQWGGRAKGRRRVACLQPGMAFAPGARQAYTIEPLDPTTGMLCFMQPRSAAQRRMYCEAPNSISRALSSCIGLRSLASTSTPRFTAGRSAIVSNQRFKFG</sequence>
<gene>
    <name evidence="1" type="ORF">LMG21510_02251</name>
</gene>